<dbReference type="Pfam" id="PF01144">
    <property type="entry name" value="CoA_trans"/>
    <property type="match status" value="1"/>
</dbReference>
<evidence type="ECO:0000313" key="2">
    <source>
        <dbReference type="EMBL" id="RJG25580.1"/>
    </source>
</evidence>
<comment type="caution">
    <text evidence="2">The sequence shown here is derived from an EMBL/GenBank/DDBJ whole genome shotgun (WGS) entry which is preliminary data.</text>
</comment>
<evidence type="ECO:0000313" key="3">
    <source>
        <dbReference type="Proteomes" id="UP000266177"/>
    </source>
</evidence>
<dbReference type="Gene3D" id="3.30.30.40">
    <property type="match status" value="1"/>
</dbReference>
<reference evidence="2 3" key="1">
    <citation type="submission" date="2018-09" db="EMBL/GenBank/DDBJ databases">
        <title>Paenibacillus SK2017-BO5.</title>
        <authorList>
            <person name="Piskunova J.V."/>
            <person name="Dubiley S.A."/>
            <person name="Severinov K.V."/>
        </authorList>
    </citation>
    <scope>NUCLEOTIDE SEQUENCE [LARGE SCALE GENOMIC DNA]</scope>
    <source>
        <strain evidence="2 3">BO5</strain>
    </source>
</reference>
<dbReference type="RefSeq" id="WP_119791666.1">
    <property type="nucleotide sequence ID" value="NZ_QYZD01000003.1"/>
</dbReference>
<dbReference type="EMBL" id="QYZD01000003">
    <property type="protein sequence ID" value="RJG25580.1"/>
    <property type="molecule type" value="Genomic_DNA"/>
</dbReference>
<sequence length="278" mass="30519">MSRKIISLQEAAALVRDGDILALGGNVLHRAPMAMVRELVRHRKRRLRVVKTAGAHDIDLLCAAGCVQSVDAGFVSYETEYGLAMHYRKAVERGEVQGHEHACYTVICALRAAASGVPFMPVAGLKAGDLIAANDYFQVIPNPFGDEPVTVVRSIVPDVAVLHVQECDEDGNAVILGPKFEDVLMSRAAKRVILTTEKIVPKSKMRMRPDSVDIPHFLVEAVVHVPRGAAPCSCEKSYEADFKMLERFVKMKTAAEIEEYVQAYDSKDRSGMKAGGQW</sequence>
<dbReference type="PANTHER" id="PTHR43293:SF3">
    <property type="entry name" value="CHOLESTEROL RING-CLEAVING HYDROLASE IPDB SUBUNIT"/>
    <property type="match status" value="1"/>
</dbReference>
<protein>
    <submittedName>
        <fullName evidence="2">CoA transferase subunit A</fullName>
    </submittedName>
</protein>
<evidence type="ECO:0000256" key="1">
    <source>
        <dbReference type="ARBA" id="ARBA00007047"/>
    </source>
</evidence>
<name>A0A3A3GQT3_PANTH</name>
<dbReference type="AlphaFoldDB" id="A0A3A3GQT3"/>
<dbReference type="SUPFAM" id="SSF100950">
    <property type="entry name" value="NagB/RpiA/CoA transferase-like"/>
    <property type="match status" value="1"/>
</dbReference>
<gene>
    <name evidence="2" type="ORF">DQX05_05685</name>
</gene>
<dbReference type="InterPro" id="IPR004165">
    <property type="entry name" value="CoA_trans_fam_I"/>
</dbReference>
<comment type="similarity">
    <text evidence="1">Belongs to the 3-oxoacid CoA-transferase subunit B family.</text>
</comment>
<organism evidence="2 3">
    <name type="scientific">Paenibacillus thiaminolyticus</name>
    <name type="common">Bacillus thiaminolyticus</name>
    <dbReference type="NCBI Taxonomy" id="49283"/>
    <lineage>
        <taxon>Bacteria</taxon>
        <taxon>Bacillati</taxon>
        <taxon>Bacillota</taxon>
        <taxon>Bacilli</taxon>
        <taxon>Bacillales</taxon>
        <taxon>Paenibacillaceae</taxon>
        <taxon>Paenibacillus</taxon>
    </lineage>
</organism>
<dbReference type="InterPro" id="IPR037171">
    <property type="entry name" value="NagB/RpiA_transferase-like"/>
</dbReference>
<keyword evidence="2" id="KW-0808">Transferase</keyword>
<dbReference type="Proteomes" id="UP000266177">
    <property type="component" value="Unassembled WGS sequence"/>
</dbReference>
<dbReference type="Gene3D" id="3.40.1080.10">
    <property type="entry name" value="Glutaconate Coenzyme A-transferase"/>
    <property type="match status" value="1"/>
</dbReference>
<proteinExistence type="inferred from homology"/>
<dbReference type="GO" id="GO:0008410">
    <property type="term" value="F:CoA-transferase activity"/>
    <property type="evidence" value="ECO:0007669"/>
    <property type="project" value="InterPro"/>
</dbReference>
<dbReference type="OrthoDB" id="9777193at2"/>
<dbReference type="SMART" id="SM00882">
    <property type="entry name" value="CoA_trans"/>
    <property type="match status" value="1"/>
</dbReference>
<accession>A0A3A3GQT3</accession>
<dbReference type="PANTHER" id="PTHR43293">
    <property type="entry name" value="ACETATE COA-TRANSFERASE YDIF"/>
    <property type="match status" value="1"/>
</dbReference>